<dbReference type="PROSITE" id="PS50020">
    <property type="entry name" value="WW_DOMAIN_2"/>
    <property type="match status" value="1"/>
</dbReference>
<evidence type="ECO:0000256" key="1">
    <source>
        <dbReference type="SAM" id="MobiDB-lite"/>
    </source>
</evidence>
<proteinExistence type="predicted"/>
<dbReference type="InterPro" id="IPR001202">
    <property type="entry name" value="WW_dom"/>
</dbReference>
<dbReference type="InterPro" id="IPR053233">
    <property type="entry name" value="ABRA-related"/>
</dbReference>
<dbReference type="Pfam" id="PF00397">
    <property type="entry name" value="WW"/>
    <property type="match status" value="1"/>
</dbReference>
<accession>A0A4E0QVP9</accession>
<dbReference type="SMART" id="SM00456">
    <property type="entry name" value="WW"/>
    <property type="match status" value="1"/>
</dbReference>
<dbReference type="AlphaFoldDB" id="A0A4E0QVP9"/>
<dbReference type="Proteomes" id="UP000230066">
    <property type="component" value="Unassembled WGS sequence"/>
</dbReference>
<dbReference type="CDD" id="cd00201">
    <property type="entry name" value="WW"/>
    <property type="match status" value="1"/>
</dbReference>
<keyword evidence="4" id="KW-1185">Reference proteome</keyword>
<evidence type="ECO:0000259" key="2">
    <source>
        <dbReference type="PROSITE" id="PS50020"/>
    </source>
</evidence>
<feature type="compositionally biased region" description="Basic and acidic residues" evidence="1">
    <location>
        <begin position="134"/>
        <end position="144"/>
    </location>
</feature>
<dbReference type="PANTHER" id="PTHR21715:SF0">
    <property type="entry name" value="RH04127P"/>
    <property type="match status" value="1"/>
</dbReference>
<name>A0A4E0QVP9_FASHE</name>
<sequence>MLRAVVLHENTAETPSEEEIRLYASSIGIGLPEEAFLLPIAREGISAALPKGWQILQDENNEIFYYNSVSGKSIWEHPLDSVYKKRVEEARKARNNNTFTEKGLSTDEPSKCATPIRDQSFNRKAEDSNFDAPEGDRSAGKVCL</sequence>
<reference evidence="3" key="1">
    <citation type="submission" date="2019-03" db="EMBL/GenBank/DDBJ databases">
        <title>Improved annotation for the trematode Fasciola hepatica.</title>
        <authorList>
            <person name="Choi Y.-J."/>
            <person name="Martin J."/>
            <person name="Mitreva M."/>
        </authorList>
    </citation>
    <scope>NUCLEOTIDE SEQUENCE [LARGE SCALE GENOMIC DNA]</scope>
</reference>
<evidence type="ECO:0000313" key="4">
    <source>
        <dbReference type="Proteomes" id="UP000230066"/>
    </source>
</evidence>
<evidence type="ECO:0000313" key="3">
    <source>
        <dbReference type="EMBL" id="THD18879.1"/>
    </source>
</evidence>
<dbReference type="EMBL" id="JXXN02008165">
    <property type="protein sequence ID" value="THD18879.1"/>
    <property type="molecule type" value="Genomic_DNA"/>
</dbReference>
<dbReference type="Gene3D" id="3.30.1470.10">
    <property type="entry name" value="Photosystem I PsaD, reaction center subunit II"/>
    <property type="match status" value="1"/>
</dbReference>
<feature type="region of interest" description="Disordered" evidence="1">
    <location>
        <begin position="94"/>
        <end position="144"/>
    </location>
</feature>
<gene>
    <name evidence="3" type="ORF">D915_010480</name>
</gene>
<dbReference type="InterPro" id="IPR036020">
    <property type="entry name" value="WW_dom_sf"/>
</dbReference>
<dbReference type="PANTHER" id="PTHR21715">
    <property type="entry name" value="RH04127P"/>
    <property type="match status" value="1"/>
</dbReference>
<dbReference type="SUPFAM" id="SSF51045">
    <property type="entry name" value="WW domain"/>
    <property type="match status" value="1"/>
</dbReference>
<feature type="domain" description="WW" evidence="2">
    <location>
        <begin position="47"/>
        <end position="80"/>
    </location>
</feature>
<protein>
    <recommendedName>
        <fullName evidence="2">WW domain-containing protein</fullName>
    </recommendedName>
</protein>
<organism evidence="3 4">
    <name type="scientific">Fasciola hepatica</name>
    <name type="common">Liver fluke</name>
    <dbReference type="NCBI Taxonomy" id="6192"/>
    <lineage>
        <taxon>Eukaryota</taxon>
        <taxon>Metazoa</taxon>
        <taxon>Spiralia</taxon>
        <taxon>Lophotrochozoa</taxon>
        <taxon>Platyhelminthes</taxon>
        <taxon>Trematoda</taxon>
        <taxon>Digenea</taxon>
        <taxon>Plagiorchiida</taxon>
        <taxon>Echinostomata</taxon>
        <taxon>Echinostomatoidea</taxon>
        <taxon>Fasciolidae</taxon>
        <taxon>Fasciola</taxon>
    </lineage>
</organism>
<comment type="caution">
    <text evidence="3">The sequence shown here is derived from an EMBL/GenBank/DDBJ whole genome shotgun (WGS) entry which is preliminary data.</text>
</comment>